<evidence type="ECO:0000256" key="2">
    <source>
        <dbReference type="ARBA" id="ARBA00022692"/>
    </source>
</evidence>
<keyword evidence="3 5" id="KW-1133">Transmembrane helix</keyword>
<keyword evidence="4 5" id="KW-0472">Membrane</keyword>
<keyword evidence="2 5" id="KW-0812">Transmembrane</keyword>
<dbReference type="Proteomes" id="UP000761534">
    <property type="component" value="Unassembled WGS sequence"/>
</dbReference>
<dbReference type="InterPro" id="IPR006838">
    <property type="entry name" value="ADTRP_AIG1"/>
</dbReference>
<proteinExistence type="predicted"/>
<dbReference type="OrthoDB" id="1898221at2759"/>
<evidence type="ECO:0000313" key="6">
    <source>
        <dbReference type="EMBL" id="KAA8917282.1"/>
    </source>
</evidence>
<reference evidence="6" key="1">
    <citation type="journal article" date="2019" name="G3 (Bethesda)">
        <title>Genome Assemblies of Two Rare Opportunistic Yeast Pathogens: Diutina rugosa (syn. Candida rugosa) and Trichomonascus ciferrii (syn. Candida ciferrii).</title>
        <authorList>
            <person name="Mixao V."/>
            <person name="Saus E."/>
            <person name="Hansen A.P."/>
            <person name="Lass-Florl C."/>
            <person name="Gabaldon T."/>
        </authorList>
    </citation>
    <scope>NUCLEOTIDE SEQUENCE</scope>
    <source>
        <strain evidence="6">CBS 4856</strain>
    </source>
</reference>
<feature type="transmembrane region" description="Helical" evidence="5">
    <location>
        <begin position="80"/>
        <end position="98"/>
    </location>
</feature>
<dbReference type="AlphaFoldDB" id="A0A642VD23"/>
<name>A0A642VD23_9ASCO</name>
<dbReference type="PANTHER" id="PTHR10989:SF16">
    <property type="entry name" value="AT02829P-RELATED"/>
    <property type="match status" value="1"/>
</dbReference>
<feature type="transmembrane region" description="Helical" evidence="5">
    <location>
        <begin position="146"/>
        <end position="168"/>
    </location>
</feature>
<keyword evidence="7" id="KW-1185">Reference proteome</keyword>
<gene>
    <name evidence="6" type="ORF">TRICI_000568</name>
</gene>
<protein>
    <recommendedName>
        <fullName evidence="8">FAR-17a/AIG1-like protein</fullName>
    </recommendedName>
</protein>
<dbReference type="VEuPathDB" id="FungiDB:TRICI_000568"/>
<comment type="subcellular location">
    <subcellularLocation>
        <location evidence="1">Endomembrane system</location>
        <topology evidence="1">Multi-pass membrane protein</topology>
    </subcellularLocation>
</comment>
<dbReference type="GO" id="GO:0016020">
    <property type="term" value="C:membrane"/>
    <property type="evidence" value="ECO:0007669"/>
    <property type="project" value="InterPro"/>
</dbReference>
<organism evidence="6 7">
    <name type="scientific">Trichomonascus ciferrii</name>
    <dbReference type="NCBI Taxonomy" id="44093"/>
    <lineage>
        <taxon>Eukaryota</taxon>
        <taxon>Fungi</taxon>
        <taxon>Dikarya</taxon>
        <taxon>Ascomycota</taxon>
        <taxon>Saccharomycotina</taxon>
        <taxon>Dipodascomycetes</taxon>
        <taxon>Dipodascales</taxon>
        <taxon>Trichomonascaceae</taxon>
        <taxon>Trichomonascus</taxon>
        <taxon>Trichomonascus ciferrii complex</taxon>
    </lineage>
</organism>
<dbReference type="GO" id="GO:0012505">
    <property type="term" value="C:endomembrane system"/>
    <property type="evidence" value="ECO:0007669"/>
    <property type="project" value="UniProtKB-SubCell"/>
</dbReference>
<evidence type="ECO:0000313" key="7">
    <source>
        <dbReference type="Proteomes" id="UP000761534"/>
    </source>
</evidence>
<dbReference type="PANTHER" id="PTHR10989">
    <property type="entry name" value="ANDROGEN-INDUCED PROTEIN 1-RELATED"/>
    <property type="match status" value="1"/>
</dbReference>
<evidence type="ECO:0008006" key="8">
    <source>
        <dbReference type="Google" id="ProtNLM"/>
    </source>
</evidence>
<dbReference type="EMBL" id="SWFS01000050">
    <property type="protein sequence ID" value="KAA8917282.1"/>
    <property type="molecule type" value="Genomic_DNA"/>
</dbReference>
<accession>A0A642VD23</accession>
<evidence type="ECO:0000256" key="5">
    <source>
        <dbReference type="SAM" id="Phobius"/>
    </source>
</evidence>
<evidence type="ECO:0000256" key="4">
    <source>
        <dbReference type="ARBA" id="ARBA00023136"/>
    </source>
</evidence>
<evidence type="ECO:0000256" key="3">
    <source>
        <dbReference type="ARBA" id="ARBA00022989"/>
    </source>
</evidence>
<evidence type="ECO:0000256" key="1">
    <source>
        <dbReference type="ARBA" id="ARBA00004127"/>
    </source>
</evidence>
<dbReference type="Pfam" id="PF04750">
    <property type="entry name" value="Far-17a_AIG1"/>
    <property type="match status" value="1"/>
</dbReference>
<feature type="transmembrane region" description="Helical" evidence="5">
    <location>
        <begin position="12"/>
        <end position="29"/>
    </location>
</feature>
<comment type="caution">
    <text evidence="6">The sequence shown here is derived from an EMBL/GenBank/DDBJ whole genome shotgun (WGS) entry which is preliminary data.</text>
</comment>
<sequence>MVSGAERGVQVVLYSGASVAFAKTFWYMIYEFPTPINQTYGSHFQYLTILGLSVTFFAQVVGIFAALLNCSKLRAVKQSLDVICAPVEFLISILYWSIKMVDPGLLIDPRIALVPPLWLDVCMHFLPSIVELIDVVFFHPQWTMSVLASVGMFSPFVYAYWVWIHFTYKKNGFFPYPMLEMVTTSQRIHIFVVSGIILALCQQAVRIIQKATGKPDPKLAQKKNA</sequence>
<feature type="transmembrane region" description="Helical" evidence="5">
    <location>
        <begin position="49"/>
        <end position="68"/>
    </location>
</feature>